<sequence length="265" mass="28490">MLDTILSRIFASQWHVIAIVSIVLLAAAELGFNFGLRLHLSNDQARKDQIGGIQGAMLGLLGLLLGFTFAMSVGRYESRRALVLQEANSIGTTYLRAAVLPDAHKTGVEDLLRRYVDVRLDFFRAGEDQGKLAAAERATAQIQRELWAHAVSAGKEAPTPITAIFFNALNDTIDLDATRMNARRTRVPGAVWLLVLAVAACGCCASGYGAGASGERGAFANVVLPLLIAVVITLIADLDRPRGGMIVISQQPMLDLKQSLQPDQP</sequence>
<reference evidence="2 3" key="1">
    <citation type="journal article" date="2011" name="J. Bacteriol.">
        <title>Genome sequence of 'Pedosphaera parvula' Ellin514, an aerobic Verrucomicrobial isolate from pasture soil.</title>
        <authorList>
            <person name="Kant R."/>
            <person name="van Passel M.W."/>
            <person name="Sangwan P."/>
            <person name="Palva A."/>
            <person name="Lucas S."/>
            <person name="Copeland A."/>
            <person name="Lapidus A."/>
            <person name="Glavina Del Rio T."/>
            <person name="Dalin E."/>
            <person name="Tice H."/>
            <person name="Bruce D."/>
            <person name="Goodwin L."/>
            <person name="Pitluck S."/>
            <person name="Chertkov O."/>
            <person name="Larimer F.W."/>
            <person name="Land M.L."/>
            <person name="Hauser L."/>
            <person name="Brettin T.S."/>
            <person name="Detter J.C."/>
            <person name="Han S."/>
            <person name="de Vos W.M."/>
            <person name="Janssen P.H."/>
            <person name="Smidt H."/>
        </authorList>
    </citation>
    <scope>NUCLEOTIDE SEQUENCE [LARGE SCALE GENOMIC DNA]</scope>
    <source>
        <strain evidence="2 3">Ellin514</strain>
    </source>
</reference>
<dbReference type="Proteomes" id="UP000003688">
    <property type="component" value="Unassembled WGS sequence"/>
</dbReference>
<evidence type="ECO:0008006" key="4">
    <source>
        <dbReference type="Google" id="ProtNLM"/>
    </source>
</evidence>
<dbReference type="OrthoDB" id="272864at2"/>
<dbReference type="Pfam" id="PF14023">
    <property type="entry name" value="Bestrophin-like"/>
    <property type="match status" value="1"/>
</dbReference>
<feature type="transmembrane region" description="Helical" evidence="1">
    <location>
        <begin position="189"/>
        <end position="211"/>
    </location>
</feature>
<dbReference type="RefSeq" id="WP_007418418.1">
    <property type="nucleotide sequence ID" value="NZ_ABOX02000064.1"/>
</dbReference>
<feature type="transmembrane region" description="Helical" evidence="1">
    <location>
        <begin position="217"/>
        <end position="236"/>
    </location>
</feature>
<protein>
    <recommendedName>
        <fullName evidence="4">DUF4239 domain-containing protein</fullName>
    </recommendedName>
</protein>
<accession>B9XRI5</accession>
<dbReference type="AlphaFoldDB" id="B9XRI5"/>
<feature type="transmembrane region" description="Helical" evidence="1">
    <location>
        <begin position="12"/>
        <end position="32"/>
    </location>
</feature>
<gene>
    <name evidence="2" type="ORF">Cflav_PD0606</name>
</gene>
<keyword evidence="1" id="KW-0812">Transmembrane</keyword>
<evidence type="ECO:0000313" key="3">
    <source>
        <dbReference type="Proteomes" id="UP000003688"/>
    </source>
</evidence>
<feature type="transmembrane region" description="Helical" evidence="1">
    <location>
        <begin position="52"/>
        <end position="73"/>
    </location>
</feature>
<keyword evidence="1" id="KW-0472">Membrane</keyword>
<name>B9XRI5_PEDPL</name>
<dbReference type="STRING" id="320771.Cflav_PD0606"/>
<keyword evidence="1" id="KW-1133">Transmembrane helix</keyword>
<comment type="caution">
    <text evidence="2">The sequence shown here is derived from an EMBL/GenBank/DDBJ whole genome shotgun (WGS) entry which is preliminary data.</text>
</comment>
<dbReference type="EMBL" id="ABOX02000064">
    <property type="protein sequence ID" value="EEF57556.1"/>
    <property type="molecule type" value="Genomic_DNA"/>
</dbReference>
<dbReference type="InterPro" id="IPR025333">
    <property type="entry name" value="DUF4239"/>
</dbReference>
<evidence type="ECO:0000256" key="1">
    <source>
        <dbReference type="SAM" id="Phobius"/>
    </source>
</evidence>
<keyword evidence="3" id="KW-1185">Reference proteome</keyword>
<proteinExistence type="predicted"/>
<evidence type="ECO:0000313" key="2">
    <source>
        <dbReference type="EMBL" id="EEF57556.1"/>
    </source>
</evidence>
<organism evidence="2 3">
    <name type="scientific">Pedosphaera parvula (strain Ellin514)</name>
    <dbReference type="NCBI Taxonomy" id="320771"/>
    <lineage>
        <taxon>Bacteria</taxon>
        <taxon>Pseudomonadati</taxon>
        <taxon>Verrucomicrobiota</taxon>
        <taxon>Pedosphaerae</taxon>
        <taxon>Pedosphaerales</taxon>
        <taxon>Pedosphaeraceae</taxon>
        <taxon>Pedosphaera</taxon>
    </lineage>
</organism>